<evidence type="ECO:0000313" key="3">
    <source>
        <dbReference type="EMBL" id="MFC4356918.1"/>
    </source>
</evidence>
<gene>
    <name evidence="3" type="ORF">ACFO0N_03030</name>
</gene>
<feature type="transmembrane region" description="Helical" evidence="1">
    <location>
        <begin position="73"/>
        <end position="92"/>
    </location>
</feature>
<sequence>MNARTLILGLASAVTTFLVTGAVTIELLSGLYGASPGVGILGVGVGGAVGLFTGVVVAFAFSRDRLSGGPAAVLVAYGAFGVVFLAISGLRYVNVPGADELFTLPVHLLLSLVVAVTVATLVGRRPRATRAS</sequence>
<dbReference type="AlphaFoldDB" id="A0ABD5P8C4"/>
<feature type="transmembrane region" description="Helical" evidence="1">
    <location>
        <begin position="37"/>
        <end position="61"/>
    </location>
</feature>
<keyword evidence="4" id="KW-1185">Reference proteome</keyword>
<evidence type="ECO:0000256" key="1">
    <source>
        <dbReference type="SAM" id="Phobius"/>
    </source>
</evidence>
<comment type="caution">
    <text evidence="3">The sequence shown here is derived from an EMBL/GenBank/DDBJ whole genome shotgun (WGS) entry which is preliminary data.</text>
</comment>
<evidence type="ECO:0000313" key="4">
    <source>
        <dbReference type="Proteomes" id="UP001595921"/>
    </source>
</evidence>
<dbReference type="Proteomes" id="UP001595921">
    <property type="component" value="Unassembled WGS sequence"/>
</dbReference>
<protein>
    <submittedName>
        <fullName evidence="3">Permease</fullName>
    </submittedName>
</protein>
<dbReference type="InterPro" id="IPR058460">
    <property type="entry name" value="DUF8147"/>
</dbReference>
<dbReference type="EMBL" id="JBHSDS010000003">
    <property type="protein sequence ID" value="MFC4356918.1"/>
    <property type="molecule type" value="Genomic_DNA"/>
</dbReference>
<proteinExistence type="predicted"/>
<feature type="domain" description="DUF8147" evidence="2">
    <location>
        <begin position="3"/>
        <end position="121"/>
    </location>
</feature>
<keyword evidence="1" id="KW-0812">Transmembrane</keyword>
<keyword evidence="1" id="KW-1133">Transmembrane helix</keyword>
<organism evidence="3 4">
    <name type="scientific">Halobium salinum</name>
    <dbReference type="NCBI Taxonomy" id="1364940"/>
    <lineage>
        <taxon>Archaea</taxon>
        <taxon>Methanobacteriati</taxon>
        <taxon>Methanobacteriota</taxon>
        <taxon>Stenosarchaea group</taxon>
        <taxon>Halobacteria</taxon>
        <taxon>Halobacteriales</taxon>
        <taxon>Haloferacaceae</taxon>
        <taxon>Halobium</taxon>
    </lineage>
</organism>
<reference evidence="3 4" key="1">
    <citation type="journal article" date="2019" name="Int. J. Syst. Evol. Microbiol.">
        <title>The Global Catalogue of Microorganisms (GCM) 10K type strain sequencing project: providing services to taxonomists for standard genome sequencing and annotation.</title>
        <authorList>
            <consortium name="The Broad Institute Genomics Platform"/>
            <consortium name="The Broad Institute Genome Sequencing Center for Infectious Disease"/>
            <person name="Wu L."/>
            <person name="Ma J."/>
        </authorList>
    </citation>
    <scope>NUCLEOTIDE SEQUENCE [LARGE SCALE GENOMIC DNA]</scope>
    <source>
        <strain evidence="3 4">CGMCC 1.12553</strain>
    </source>
</reference>
<name>A0ABD5P8C4_9EURY</name>
<dbReference type="Pfam" id="PF26472">
    <property type="entry name" value="DUF8147"/>
    <property type="match status" value="1"/>
</dbReference>
<keyword evidence="1" id="KW-0472">Membrane</keyword>
<accession>A0ABD5P8C4</accession>
<dbReference type="RefSeq" id="WP_267621915.1">
    <property type="nucleotide sequence ID" value="NZ_JAODIW010000006.1"/>
</dbReference>
<evidence type="ECO:0000259" key="2">
    <source>
        <dbReference type="Pfam" id="PF26472"/>
    </source>
</evidence>
<feature type="transmembrane region" description="Helical" evidence="1">
    <location>
        <begin position="104"/>
        <end position="123"/>
    </location>
</feature>